<dbReference type="Gene3D" id="3.30.429.10">
    <property type="entry name" value="Macrophage Migration Inhibitory Factor"/>
    <property type="match status" value="1"/>
</dbReference>
<evidence type="ECO:0000313" key="2">
    <source>
        <dbReference type="Proteomes" id="UP000319722"/>
    </source>
</evidence>
<comment type="caution">
    <text evidence="1">The sequence shown here is derived from an EMBL/GenBank/DDBJ whole genome shotgun (WGS) entry which is preliminary data.</text>
</comment>
<dbReference type="EMBL" id="VIVL01000013">
    <property type="protein sequence ID" value="TWD76164.1"/>
    <property type="molecule type" value="Genomic_DNA"/>
</dbReference>
<gene>
    <name evidence="1" type="ORF">FB547_11346</name>
</gene>
<dbReference type="InterPro" id="IPR014347">
    <property type="entry name" value="Tautomerase/MIF_sf"/>
</dbReference>
<accession>A0A561BB77</accession>
<dbReference type="SUPFAM" id="SSF55331">
    <property type="entry name" value="Tautomerase/MIF"/>
    <property type="match status" value="1"/>
</dbReference>
<evidence type="ECO:0000313" key="1">
    <source>
        <dbReference type="EMBL" id="TWD76164.1"/>
    </source>
</evidence>
<dbReference type="AlphaFoldDB" id="A0A561BB77"/>
<dbReference type="OrthoDB" id="9016654at2"/>
<dbReference type="Proteomes" id="UP000319722">
    <property type="component" value="Unassembled WGS sequence"/>
</dbReference>
<keyword evidence="1" id="KW-0413">Isomerase</keyword>
<protein>
    <submittedName>
        <fullName evidence="1">5-carboxymethyl-2-hydroxymuconate isomerase</fullName>
    </submittedName>
</protein>
<name>A0A561BB77_9BURK</name>
<reference evidence="1 2" key="1">
    <citation type="submission" date="2019-06" db="EMBL/GenBank/DDBJ databases">
        <title>Sorghum-associated microbial communities from plants grown in Nebraska, USA.</title>
        <authorList>
            <person name="Schachtman D."/>
        </authorList>
    </citation>
    <scope>NUCLEOTIDE SEQUENCE [LARGE SCALE GENOMIC DNA]</scope>
    <source>
        <strain evidence="1 2">T529</strain>
    </source>
</reference>
<proteinExistence type="predicted"/>
<sequence length="130" mass="14541">MPHLHIEVSADLAAALHWKQLARDIHLDLAAREWADIGDLKTRVLVCADTLSGQDGGAQQLVATLILTRARAPELQRAMRDRVMAHLEQAVGALRPVHWVQCCVFIQATPRDDYAKRQWNAPAALLPRVR</sequence>
<dbReference type="GO" id="GO:0016853">
    <property type="term" value="F:isomerase activity"/>
    <property type="evidence" value="ECO:0007669"/>
    <property type="project" value="UniProtKB-KW"/>
</dbReference>
<organism evidence="1 2">
    <name type="scientific">Variovorax beijingensis</name>
    <dbReference type="NCBI Taxonomy" id="2496117"/>
    <lineage>
        <taxon>Bacteria</taxon>
        <taxon>Pseudomonadati</taxon>
        <taxon>Pseudomonadota</taxon>
        <taxon>Betaproteobacteria</taxon>
        <taxon>Burkholderiales</taxon>
        <taxon>Comamonadaceae</taxon>
        <taxon>Variovorax</taxon>
    </lineage>
</organism>
<dbReference type="RefSeq" id="WP_145746922.1">
    <property type="nucleotide sequence ID" value="NZ_VIVL01000013.1"/>
</dbReference>